<organism evidence="1 2">
    <name type="scientific">Piloderma croceum (strain F 1598)</name>
    <dbReference type="NCBI Taxonomy" id="765440"/>
    <lineage>
        <taxon>Eukaryota</taxon>
        <taxon>Fungi</taxon>
        <taxon>Dikarya</taxon>
        <taxon>Basidiomycota</taxon>
        <taxon>Agaricomycotina</taxon>
        <taxon>Agaricomycetes</taxon>
        <taxon>Agaricomycetidae</taxon>
        <taxon>Atheliales</taxon>
        <taxon>Atheliaceae</taxon>
        <taxon>Piloderma</taxon>
    </lineage>
</organism>
<reference evidence="2" key="2">
    <citation type="submission" date="2015-01" db="EMBL/GenBank/DDBJ databases">
        <title>Evolutionary Origins and Diversification of the Mycorrhizal Mutualists.</title>
        <authorList>
            <consortium name="DOE Joint Genome Institute"/>
            <consortium name="Mycorrhizal Genomics Consortium"/>
            <person name="Kohler A."/>
            <person name="Kuo A."/>
            <person name="Nagy L.G."/>
            <person name="Floudas D."/>
            <person name="Copeland A."/>
            <person name="Barry K.W."/>
            <person name="Cichocki N."/>
            <person name="Veneault-Fourrey C."/>
            <person name="LaButti K."/>
            <person name="Lindquist E.A."/>
            <person name="Lipzen A."/>
            <person name="Lundell T."/>
            <person name="Morin E."/>
            <person name="Murat C."/>
            <person name="Riley R."/>
            <person name="Ohm R."/>
            <person name="Sun H."/>
            <person name="Tunlid A."/>
            <person name="Henrissat B."/>
            <person name="Grigoriev I.V."/>
            <person name="Hibbett D.S."/>
            <person name="Martin F."/>
        </authorList>
    </citation>
    <scope>NUCLEOTIDE SEQUENCE [LARGE SCALE GENOMIC DNA]</scope>
    <source>
        <strain evidence="2">F 1598</strain>
    </source>
</reference>
<protein>
    <submittedName>
        <fullName evidence="1">Uncharacterized protein</fullName>
    </submittedName>
</protein>
<proteinExistence type="predicted"/>
<dbReference type="Proteomes" id="UP000054166">
    <property type="component" value="Unassembled WGS sequence"/>
</dbReference>
<evidence type="ECO:0000313" key="1">
    <source>
        <dbReference type="EMBL" id="KIM81951.1"/>
    </source>
</evidence>
<accession>A0A0C3FS32</accession>
<dbReference type="InParanoid" id="A0A0C3FS32"/>
<evidence type="ECO:0000313" key="2">
    <source>
        <dbReference type="Proteomes" id="UP000054166"/>
    </source>
</evidence>
<dbReference type="HOGENOM" id="CLU_165642_0_0_1"/>
<dbReference type="EMBL" id="KN832996">
    <property type="protein sequence ID" value="KIM81951.1"/>
    <property type="molecule type" value="Genomic_DNA"/>
</dbReference>
<reference evidence="1 2" key="1">
    <citation type="submission" date="2014-04" db="EMBL/GenBank/DDBJ databases">
        <authorList>
            <consortium name="DOE Joint Genome Institute"/>
            <person name="Kuo A."/>
            <person name="Tarkka M."/>
            <person name="Buscot F."/>
            <person name="Kohler A."/>
            <person name="Nagy L.G."/>
            <person name="Floudas D."/>
            <person name="Copeland A."/>
            <person name="Barry K.W."/>
            <person name="Cichocki N."/>
            <person name="Veneault-Fourrey C."/>
            <person name="LaButti K."/>
            <person name="Lindquist E.A."/>
            <person name="Lipzen A."/>
            <person name="Lundell T."/>
            <person name="Morin E."/>
            <person name="Murat C."/>
            <person name="Sun H."/>
            <person name="Tunlid A."/>
            <person name="Henrissat B."/>
            <person name="Grigoriev I.V."/>
            <person name="Hibbett D.S."/>
            <person name="Martin F."/>
            <person name="Nordberg H.P."/>
            <person name="Cantor M.N."/>
            <person name="Hua S.X."/>
        </authorList>
    </citation>
    <scope>NUCLEOTIDE SEQUENCE [LARGE SCALE GENOMIC DNA]</scope>
    <source>
        <strain evidence="1 2">F 1598</strain>
    </source>
</reference>
<gene>
    <name evidence="1" type="ORF">PILCRDRAFT_8210</name>
</gene>
<dbReference type="AlphaFoldDB" id="A0A0C3FS32"/>
<sequence>MSEALGRCRAEAILMTRPRNFYVPMCRTRIVKLPGLPRSTELGCKAETKRETLAESKNHRKSLKIIGNDRKRSERVGKGHVTSSGVELITEDTSMLVYQNSEAVSANRFSPTPAQQFGDSM</sequence>
<name>A0A0C3FS32_PILCF</name>
<keyword evidence="2" id="KW-1185">Reference proteome</keyword>